<dbReference type="AlphaFoldDB" id="A0A6J4VR05"/>
<evidence type="ECO:0000313" key="1">
    <source>
        <dbReference type="EMBL" id="CAA9585220.1"/>
    </source>
</evidence>
<proteinExistence type="predicted"/>
<gene>
    <name evidence="1" type="ORF">AVDCRST_MAG81-4107</name>
</gene>
<dbReference type="EMBL" id="CADCWO010000194">
    <property type="protein sequence ID" value="CAA9585220.1"/>
    <property type="molecule type" value="Genomic_DNA"/>
</dbReference>
<accession>A0A6J4VR05</accession>
<feature type="non-terminal residue" evidence="1">
    <location>
        <position position="1"/>
    </location>
</feature>
<name>A0A6J4VR05_9CYAN</name>
<organism evidence="1">
    <name type="scientific">uncultured Synechococcales cyanobacterium</name>
    <dbReference type="NCBI Taxonomy" id="1936017"/>
    <lineage>
        <taxon>Bacteria</taxon>
        <taxon>Bacillati</taxon>
        <taxon>Cyanobacteriota</taxon>
        <taxon>Cyanophyceae</taxon>
        <taxon>Synechococcales</taxon>
        <taxon>environmental samples</taxon>
    </lineage>
</organism>
<feature type="non-terminal residue" evidence="1">
    <location>
        <position position="32"/>
    </location>
</feature>
<sequence length="32" mass="3694">GKYCLCLDFVWGPCCIILCNLFPRTAPDYQKI</sequence>
<protein>
    <submittedName>
        <fullName evidence="1">Photosystem II protein PsbT</fullName>
    </submittedName>
</protein>
<reference evidence="1" key="1">
    <citation type="submission" date="2020-02" db="EMBL/GenBank/DDBJ databases">
        <authorList>
            <person name="Meier V. D."/>
        </authorList>
    </citation>
    <scope>NUCLEOTIDE SEQUENCE</scope>
    <source>
        <strain evidence="1">AVDCRST_MAG81</strain>
    </source>
</reference>